<proteinExistence type="predicted"/>
<dbReference type="AlphaFoldDB" id="A0A815G2X7"/>
<gene>
    <name evidence="2" type="ORF">ZHD862_LOCUS29640</name>
</gene>
<keyword evidence="1" id="KW-0732">Signal</keyword>
<dbReference type="EMBL" id="CAJNOT010002644">
    <property type="protein sequence ID" value="CAF1333181.1"/>
    <property type="molecule type" value="Genomic_DNA"/>
</dbReference>
<organism evidence="2 3">
    <name type="scientific">Rotaria sordida</name>
    <dbReference type="NCBI Taxonomy" id="392033"/>
    <lineage>
        <taxon>Eukaryota</taxon>
        <taxon>Metazoa</taxon>
        <taxon>Spiralia</taxon>
        <taxon>Gnathifera</taxon>
        <taxon>Rotifera</taxon>
        <taxon>Eurotatoria</taxon>
        <taxon>Bdelloidea</taxon>
        <taxon>Philodinida</taxon>
        <taxon>Philodinidae</taxon>
        <taxon>Rotaria</taxon>
    </lineage>
</organism>
<feature type="chain" id="PRO_5032560008" evidence="1">
    <location>
        <begin position="23"/>
        <end position="115"/>
    </location>
</feature>
<name>A0A815G2X7_9BILA</name>
<evidence type="ECO:0000313" key="2">
    <source>
        <dbReference type="EMBL" id="CAF1333181.1"/>
    </source>
</evidence>
<feature type="signal peptide" evidence="1">
    <location>
        <begin position="1"/>
        <end position="22"/>
    </location>
</feature>
<sequence length="115" mass="12952">MVSTVIRCFVFILFSFTVRVTSQICYRNQYDRCSTTNGCACLHIAGAPLSSMGLCSYQFLVDCLDLHPCEPLSNFCPPEYECVYHPRCNNVPVCYPVPRNNRQICPSIPGSRTNS</sequence>
<comment type="caution">
    <text evidence="2">The sequence shown here is derived from an EMBL/GenBank/DDBJ whole genome shotgun (WGS) entry which is preliminary data.</text>
</comment>
<reference evidence="2" key="1">
    <citation type="submission" date="2021-02" db="EMBL/GenBank/DDBJ databases">
        <authorList>
            <person name="Nowell W R."/>
        </authorList>
    </citation>
    <scope>NUCLEOTIDE SEQUENCE</scope>
</reference>
<evidence type="ECO:0000256" key="1">
    <source>
        <dbReference type="SAM" id="SignalP"/>
    </source>
</evidence>
<evidence type="ECO:0000313" key="3">
    <source>
        <dbReference type="Proteomes" id="UP000663864"/>
    </source>
</evidence>
<accession>A0A815G2X7</accession>
<dbReference type="Proteomes" id="UP000663864">
    <property type="component" value="Unassembled WGS sequence"/>
</dbReference>
<protein>
    <submittedName>
        <fullName evidence="2">Uncharacterized protein</fullName>
    </submittedName>
</protein>